<organism evidence="1 2">
    <name type="scientific">Dermacentor silvarum</name>
    <name type="common">Tick</name>
    <dbReference type="NCBI Taxonomy" id="543639"/>
    <lineage>
        <taxon>Eukaryota</taxon>
        <taxon>Metazoa</taxon>
        <taxon>Ecdysozoa</taxon>
        <taxon>Arthropoda</taxon>
        <taxon>Chelicerata</taxon>
        <taxon>Arachnida</taxon>
        <taxon>Acari</taxon>
        <taxon>Parasitiformes</taxon>
        <taxon>Ixodida</taxon>
        <taxon>Ixodoidea</taxon>
        <taxon>Ixodidae</taxon>
        <taxon>Rhipicephalinae</taxon>
        <taxon>Dermacentor</taxon>
    </lineage>
</organism>
<comment type="caution">
    <text evidence="1">The sequence shown here is derived from an EMBL/GenBank/DDBJ whole genome shotgun (WGS) entry which is preliminary data.</text>
</comment>
<protein>
    <submittedName>
        <fullName evidence="1">Uncharacterized protein</fullName>
    </submittedName>
</protein>
<reference evidence="1" key="1">
    <citation type="submission" date="2020-05" db="EMBL/GenBank/DDBJ databases">
        <title>Large-scale comparative analyses of tick genomes elucidate their genetic diversity and vector capacities.</title>
        <authorList>
            <person name="Jia N."/>
            <person name="Wang J."/>
            <person name="Shi W."/>
            <person name="Du L."/>
            <person name="Sun Y."/>
            <person name="Zhan W."/>
            <person name="Jiang J."/>
            <person name="Wang Q."/>
            <person name="Zhang B."/>
            <person name="Ji P."/>
            <person name="Sakyi L.B."/>
            <person name="Cui X."/>
            <person name="Yuan T."/>
            <person name="Jiang B."/>
            <person name="Yang W."/>
            <person name="Lam T.T.-Y."/>
            <person name="Chang Q."/>
            <person name="Ding S."/>
            <person name="Wang X."/>
            <person name="Zhu J."/>
            <person name="Ruan X."/>
            <person name="Zhao L."/>
            <person name="Wei J."/>
            <person name="Que T."/>
            <person name="Du C."/>
            <person name="Cheng J."/>
            <person name="Dai P."/>
            <person name="Han X."/>
            <person name="Huang E."/>
            <person name="Gao Y."/>
            <person name="Liu J."/>
            <person name="Shao H."/>
            <person name="Ye R."/>
            <person name="Li L."/>
            <person name="Wei W."/>
            <person name="Wang X."/>
            <person name="Wang C."/>
            <person name="Yang T."/>
            <person name="Huo Q."/>
            <person name="Li W."/>
            <person name="Guo W."/>
            <person name="Chen H."/>
            <person name="Zhou L."/>
            <person name="Ni X."/>
            <person name="Tian J."/>
            <person name="Zhou Y."/>
            <person name="Sheng Y."/>
            <person name="Liu T."/>
            <person name="Pan Y."/>
            <person name="Xia L."/>
            <person name="Li J."/>
            <person name="Zhao F."/>
            <person name="Cao W."/>
        </authorList>
    </citation>
    <scope>NUCLEOTIDE SEQUENCE</scope>
    <source>
        <strain evidence="1">Dsil-2018</strain>
    </source>
</reference>
<dbReference type="EMBL" id="CM023470">
    <property type="protein sequence ID" value="KAH7977727.1"/>
    <property type="molecule type" value="Genomic_DNA"/>
</dbReference>
<name>A0ACB8DSZ2_DERSI</name>
<dbReference type="Proteomes" id="UP000821865">
    <property type="component" value="Chromosome 1"/>
</dbReference>
<gene>
    <name evidence="1" type="ORF">HPB49_003270</name>
</gene>
<evidence type="ECO:0000313" key="1">
    <source>
        <dbReference type="EMBL" id="KAH7977727.1"/>
    </source>
</evidence>
<accession>A0ACB8DSZ2</accession>
<sequence length="1212" mass="136094">MSLVSNPKQLGRFWSVSAFYRRVQSELEQTTARIQAEGNAIKATIVQLEEAKATLVAEVSQPNNRSTQLNIRISGMENELQLTNTTTSTLQSRLSIQASHFQTLRQQLADKDQQIAALDDKSAASDAMNQELLKSNAELNAALGTSEVEKGAQAERTCEVVAENTKHLDALLQQNSELLALDTTLKNLEPKLTVSVGRSELRSSQPLVSEERCAKLKEALATLRTELKASRSRCTELEQQLSLAGCEEEYQSWRLLEVLNELNSVTRRADKLRARVQELEVSKQQLDTLSSELQQKLSESECQNRQLKKATAECAKIEQCIEKSAAEKAEIEVRLENEAQVVHALKEKCAEHVAANENLCTVNAAFKSTIEEAKLKMEHLEARIEAMNNENCALRNNLEEKSQRLDSLLAEKQMLQLKLSDATAACGALQKEVCEVRTKLRTSEEQEHILRNANAGLDSFITSCKQMLKVTAFQLGDATRRVGFLQEEVSFFQQLVTRLNLEKECLHSSLATAKTNSQSLEKKCQAACRIEKIKLKFKESQHRKMQLSSLVELLQQECASLKLVLADMSEKLLCREQELASAVSDRDNMASQVKELEDAHARLKHGNQALEDRIDNRGIALKLRNKADKRTWDSCVGHRRRLFMRAESDLLVEMGVKDTASQCTIVQAPCTLQGAWCQTELVSRGTRRLLIYRLQSEMEETTARMQTKGNAMKATIVQLDEAKATLVAEGSQQNNRSTQLNIRISGQENELQLTKTTTATLECRLSIQASHSETLRQQLTDKDQQIAALDEKSAASDAMNQELLKSNAELNAALRTSEVENVAQAERMREVVAENTKHLDALLQQNSKLLAPDTTLRNLESKLTDAVRRSELLSCQLTSKLEEAIATLRIELGISWSRCTELEQQLNQAGCEKESQLSRLLELQYELNSVTRRADQLQARAQELEVSKQQLDKLCSELQHMLSESECQNGKVDKATAECAKLEQCIQKSAAEKAELQVRMENEAQVVHAHKEKYAEHVAANENLCSVNAAFKTTIEEAKLKMEHLEARIKEMKNENCAPRNNLEEKGQRRDTLLAEKQMLQLKLSEASAACGALQKEVSEVRTKLRASAACQAAACTIDEIRLKFKEIQHRQMQLSSLVEQLKQECGSLKLGLADMSEKLLCREQELASAVSDRDNMASQVKELEDAHARLKHDNQALEYRMGKDESFHFVF</sequence>
<evidence type="ECO:0000313" key="2">
    <source>
        <dbReference type="Proteomes" id="UP000821865"/>
    </source>
</evidence>
<keyword evidence="2" id="KW-1185">Reference proteome</keyword>
<proteinExistence type="predicted"/>